<sequence>MLGSIANHPCTKLPEAECNE</sequence>
<dbReference type="AlphaFoldDB" id="A0A0A8XRI0"/>
<evidence type="ECO:0000313" key="1">
    <source>
        <dbReference type="EMBL" id="JAD15388.1"/>
    </source>
</evidence>
<reference evidence="1" key="2">
    <citation type="journal article" date="2015" name="Data Brief">
        <title>Shoot transcriptome of the giant reed, Arundo donax.</title>
        <authorList>
            <person name="Barrero R.A."/>
            <person name="Guerrero F.D."/>
            <person name="Moolhuijzen P."/>
            <person name="Goolsby J.A."/>
            <person name="Tidwell J."/>
            <person name="Bellgard S.E."/>
            <person name="Bellgard M.I."/>
        </authorList>
    </citation>
    <scope>NUCLEOTIDE SEQUENCE</scope>
    <source>
        <tissue evidence="1">Shoot tissue taken approximately 20 cm above the soil surface</tissue>
    </source>
</reference>
<protein>
    <submittedName>
        <fullName evidence="1">Uncharacterized protein</fullName>
    </submittedName>
</protein>
<accession>A0A0A8XRI0</accession>
<organism evidence="1">
    <name type="scientific">Arundo donax</name>
    <name type="common">Giant reed</name>
    <name type="synonym">Donax arundinaceus</name>
    <dbReference type="NCBI Taxonomy" id="35708"/>
    <lineage>
        <taxon>Eukaryota</taxon>
        <taxon>Viridiplantae</taxon>
        <taxon>Streptophyta</taxon>
        <taxon>Embryophyta</taxon>
        <taxon>Tracheophyta</taxon>
        <taxon>Spermatophyta</taxon>
        <taxon>Magnoliopsida</taxon>
        <taxon>Liliopsida</taxon>
        <taxon>Poales</taxon>
        <taxon>Poaceae</taxon>
        <taxon>PACMAD clade</taxon>
        <taxon>Arundinoideae</taxon>
        <taxon>Arundineae</taxon>
        <taxon>Arundo</taxon>
    </lineage>
</organism>
<reference evidence="1" key="1">
    <citation type="submission" date="2014-09" db="EMBL/GenBank/DDBJ databases">
        <authorList>
            <person name="Magalhaes I.L.F."/>
            <person name="Oliveira U."/>
            <person name="Santos F.R."/>
            <person name="Vidigal T.H.D.A."/>
            <person name="Brescovit A.D."/>
            <person name="Santos A.J."/>
        </authorList>
    </citation>
    <scope>NUCLEOTIDE SEQUENCE</scope>
    <source>
        <tissue evidence="1">Shoot tissue taken approximately 20 cm above the soil surface</tissue>
    </source>
</reference>
<proteinExistence type="predicted"/>
<name>A0A0A8XRI0_ARUDO</name>
<dbReference type="EMBL" id="GBRH01282507">
    <property type="protein sequence ID" value="JAD15388.1"/>
    <property type="molecule type" value="Transcribed_RNA"/>
</dbReference>